<evidence type="ECO:0000313" key="5">
    <source>
        <dbReference type="Proteomes" id="UP001465976"/>
    </source>
</evidence>
<dbReference type="EMBL" id="JBAHYK010000002">
    <property type="protein sequence ID" value="KAL0581924.1"/>
    <property type="molecule type" value="Genomic_DNA"/>
</dbReference>
<evidence type="ECO:0000313" key="4">
    <source>
        <dbReference type="EMBL" id="KAL0581924.1"/>
    </source>
</evidence>
<dbReference type="Pfam" id="PF01370">
    <property type="entry name" value="Epimerase"/>
    <property type="match status" value="1"/>
</dbReference>
<protein>
    <recommendedName>
        <fullName evidence="3">NAD-dependent epimerase/dehydratase domain-containing protein</fullName>
    </recommendedName>
</protein>
<evidence type="ECO:0000256" key="2">
    <source>
        <dbReference type="ARBA" id="ARBA00023445"/>
    </source>
</evidence>
<proteinExistence type="inferred from homology"/>
<evidence type="ECO:0000259" key="3">
    <source>
        <dbReference type="Pfam" id="PF01370"/>
    </source>
</evidence>
<comment type="similarity">
    <text evidence="2">Belongs to the NAD(P)-dependent epimerase/dehydratase family. Dihydroflavonol-4-reductase subfamily.</text>
</comment>
<reference evidence="4 5" key="1">
    <citation type="submission" date="2024-02" db="EMBL/GenBank/DDBJ databases">
        <title>A draft genome for the cacao thread blight pathogen Marasmius crinis-equi.</title>
        <authorList>
            <person name="Cohen S.P."/>
            <person name="Baruah I.K."/>
            <person name="Amoako-Attah I."/>
            <person name="Bukari Y."/>
            <person name="Meinhardt L.W."/>
            <person name="Bailey B.A."/>
        </authorList>
    </citation>
    <scope>NUCLEOTIDE SEQUENCE [LARGE SCALE GENOMIC DNA]</scope>
    <source>
        <strain evidence="4 5">GH-76</strain>
    </source>
</reference>
<dbReference type="InterPro" id="IPR050425">
    <property type="entry name" value="NAD(P)_dehydrat-like"/>
</dbReference>
<organism evidence="4 5">
    <name type="scientific">Marasmius crinis-equi</name>
    <dbReference type="NCBI Taxonomy" id="585013"/>
    <lineage>
        <taxon>Eukaryota</taxon>
        <taxon>Fungi</taxon>
        <taxon>Dikarya</taxon>
        <taxon>Basidiomycota</taxon>
        <taxon>Agaricomycotina</taxon>
        <taxon>Agaricomycetes</taxon>
        <taxon>Agaricomycetidae</taxon>
        <taxon>Agaricales</taxon>
        <taxon>Marasmiineae</taxon>
        <taxon>Marasmiaceae</taxon>
        <taxon>Marasmius</taxon>
    </lineage>
</organism>
<dbReference type="SUPFAM" id="SSF51735">
    <property type="entry name" value="NAD(P)-binding Rossmann-fold domains"/>
    <property type="match status" value="1"/>
</dbReference>
<comment type="caution">
    <text evidence="4">The sequence shown here is derived from an EMBL/GenBank/DDBJ whole genome shotgun (WGS) entry which is preliminary data.</text>
</comment>
<sequence>MSRIVLVTGASGFLGSAVVKQLLEEGFHVRGTARGQRADDLRKSFTSYNDRFEVVEIADLIEPFPLPEHALKDLWALIHVALYSPKRNDTVQDIVKGHATVTANILEQAEKAKVKHFVCTGTIVAVTNPRGPLTVKHTDWNPITIEEATKANALLPTYALAKKQAELAVWDWADAHPDVEVACIIPTSILGPWTPGLNLSSPSFSGMTPIFWNFIDPEGHFFRNPVYVDVRDVAKAHVRALTHAPPTSEIGRKRVVISSPHGVDWGRTIDLLREKRPNLNDRLIKREPPVFGFDRSPVEFDWIQKVVGMRKEDFFTWEETLLDGIDNFLELEKQWNANGHGFKTPPLYDGYRPLNSDVEKTD</sequence>
<keyword evidence="1" id="KW-0560">Oxidoreductase</keyword>
<feature type="domain" description="NAD-dependent epimerase/dehydratase" evidence="3">
    <location>
        <begin position="5"/>
        <end position="193"/>
    </location>
</feature>
<name>A0ABR3G2J1_9AGAR</name>
<dbReference type="Gene3D" id="3.40.50.720">
    <property type="entry name" value="NAD(P)-binding Rossmann-like Domain"/>
    <property type="match status" value="1"/>
</dbReference>
<evidence type="ECO:0000256" key="1">
    <source>
        <dbReference type="ARBA" id="ARBA00023002"/>
    </source>
</evidence>
<dbReference type="InterPro" id="IPR001509">
    <property type="entry name" value="Epimerase_deHydtase"/>
</dbReference>
<dbReference type="PANTHER" id="PTHR10366:SF562">
    <property type="entry name" value="ALDEHYDE REDUCTASE II (AFU_ORTHOLOGUE AFUA_1G11360)"/>
    <property type="match status" value="1"/>
</dbReference>
<gene>
    <name evidence="4" type="ORF">V5O48_000154</name>
</gene>
<dbReference type="PANTHER" id="PTHR10366">
    <property type="entry name" value="NAD DEPENDENT EPIMERASE/DEHYDRATASE"/>
    <property type="match status" value="1"/>
</dbReference>
<dbReference type="Proteomes" id="UP001465976">
    <property type="component" value="Unassembled WGS sequence"/>
</dbReference>
<keyword evidence="5" id="KW-1185">Reference proteome</keyword>
<accession>A0ABR3G2J1</accession>
<dbReference type="InterPro" id="IPR036291">
    <property type="entry name" value="NAD(P)-bd_dom_sf"/>
</dbReference>